<accession>A0A517XR08</accession>
<dbReference type="KEGG" id="uli:ETAA1_18750"/>
<dbReference type="OrthoDB" id="370292at2"/>
<proteinExistence type="predicted"/>
<name>A0A517XR08_9BACT</name>
<keyword evidence="2" id="KW-1185">Reference proteome</keyword>
<organism evidence="1 2">
    <name type="scientific">Urbifossiella limnaea</name>
    <dbReference type="NCBI Taxonomy" id="2528023"/>
    <lineage>
        <taxon>Bacteria</taxon>
        <taxon>Pseudomonadati</taxon>
        <taxon>Planctomycetota</taxon>
        <taxon>Planctomycetia</taxon>
        <taxon>Gemmatales</taxon>
        <taxon>Gemmataceae</taxon>
        <taxon>Urbifossiella</taxon>
    </lineage>
</organism>
<evidence type="ECO:0000313" key="1">
    <source>
        <dbReference type="EMBL" id="QDU19936.1"/>
    </source>
</evidence>
<dbReference type="Proteomes" id="UP000319576">
    <property type="component" value="Chromosome"/>
</dbReference>
<dbReference type="RefSeq" id="WP_145236672.1">
    <property type="nucleotide sequence ID" value="NZ_CP036273.1"/>
</dbReference>
<sequence>MARKDAKAQKSQIVAFKVEEELAKFLDNLPNKSEFIRKAILAQFRMTCPLCTGSGVVPRGIHDHYKHVLVEHDTRPCEKCKAAVTIPMSADAAPPADRRRFEQFLDGGPLYCAKCYPTVGPCDDCGWHVPHEKMVEHFKKVHSHSG</sequence>
<reference evidence="1 2" key="1">
    <citation type="submission" date="2019-02" db="EMBL/GenBank/DDBJ databases">
        <title>Deep-cultivation of Planctomycetes and their phenomic and genomic characterization uncovers novel biology.</title>
        <authorList>
            <person name="Wiegand S."/>
            <person name="Jogler M."/>
            <person name="Boedeker C."/>
            <person name="Pinto D."/>
            <person name="Vollmers J."/>
            <person name="Rivas-Marin E."/>
            <person name="Kohn T."/>
            <person name="Peeters S.H."/>
            <person name="Heuer A."/>
            <person name="Rast P."/>
            <person name="Oberbeckmann S."/>
            <person name="Bunk B."/>
            <person name="Jeske O."/>
            <person name="Meyerdierks A."/>
            <person name="Storesund J.E."/>
            <person name="Kallscheuer N."/>
            <person name="Luecker S."/>
            <person name="Lage O.M."/>
            <person name="Pohl T."/>
            <person name="Merkel B.J."/>
            <person name="Hornburger P."/>
            <person name="Mueller R.-W."/>
            <person name="Bruemmer F."/>
            <person name="Labrenz M."/>
            <person name="Spormann A.M."/>
            <person name="Op den Camp H."/>
            <person name="Overmann J."/>
            <person name="Amann R."/>
            <person name="Jetten M.S.M."/>
            <person name="Mascher T."/>
            <person name="Medema M.H."/>
            <person name="Devos D.P."/>
            <person name="Kaster A.-K."/>
            <person name="Ovreas L."/>
            <person name="Rohde M."/>
            <person name="Galperin M.Y."/>
            <person name="Jogler C."/>
        </authorList>
    </citation>
    <scope>NUCLEOTIDE SEQUENCE [LARGE SCALE GENOMIC DNA]</scope>
    <source>
        <strain evidence="1 2">ETA_A1</strain>
    </source>
</reference>
<dbReference type="AlphaFoldDB" id="A0A517XR08"/>
<gene>
    <name evidence="1" type="ORF">ETAA1_18750</name>
</gene>
<dbReference type="EMBL" id="CP036273">
    <property type="protein sequence ID" value="QDU19936.1"/>
    <property type="molecule type" value="Genomic_DNA"/>
</dbReference>
<evidence type="ECO:0000313" key="2">
    <source>
        <dbReference type="Proteomes" id="UP000319576"/>
    </source>
</evidence>
<protein>
    <submittedName>
        <fullName evidence="1">Uncharacterized protein</fullName>
    </submittedName>
</protein>